<dbReference type="PANTHER" id="PTHR43857">
    <property type="entry name" value="BLR7761 PROTEIN"/>
    <property type="match status" value="1"/>
</dbReference>
<dbReference type="InterPro" id="IPR006175">
    <property type="entry name" value="YjgF/YER057c/UK114"/>
</dbReference>
<evidence type="ECO:0000313" key="2">
    <source>
        <dbReference type="Proteomes" id="UP001227162"/>
    </source>
</evidence>
<evidence type="ECO:0000313" key="1">
    <source>
        <dbReference type="EMBL" id="MDQ2094302.1"/>
    </source>
</evidence>
<dbReference type="SUPFAM" id="SSF55298">
    <property type="entry name" value="YjgF-like"/>
    <property type="match status" value="1"/>
</dbReference>
<organism evidence="1 2">
    <name type="scientific">Rhodalgimonas zhirmunskyi</name>
    <dbReference type="NCBI Taxonomy" id="2964767"/>
    <lineage>
        <taxon>Bacteria</taxon>
        <taxon>Pseudomonadati</taxon>
        <taxon>Pseudomonadota</taxon>
        <taxon>Alphaproteobacteria</taxon>
        <taxon>Rhodobacterales</taxon>
        <taxon>Roseobacteraceae</taxon>
        <taxon>Rhodalgimonas</taxon>
    </lineage>
</organism>
<proteinExistence type="predicted"/>
<dbReference type="RefSeq" id="WP_317625905.1">
    <property type="nucleotide sequence ID" value="NZ_JANFFA010000002.1"/>
</dbReference>
<dbReference type="Pfam" id="PF01042">
    <property type="entry name" value="Ribonuc_L-PSP"/>
    <property type="match status" value="1"/>
</dbReference>
<sequence length="126" mass="13625">MSRKQISGGSPYEPKLGYSRAVVQGDWCFVAGTTGADPETKAFPESVLEQARNTLATIRSVLEGEGFAMEDVVRANYIITDPSFMEEIIPALSETFGDIRPAATMIVAGLVNPAMKVEIEVTALKR</sequence>
<gene>
    <name evidence="1" type="ORF">NOI20_09285</name>
</gene>
<dbReference type="InterPro" id="IPR035959">
    <property type="entry name" value="RutC-like_sf"/>
</dbReference>
<dbReference type="Proteomes" id="UP001227162">
    <property type="component" value="Unassembled WGS sequence"/>
</dbReference>
<dbReference type="CDD" id="cd06154">
    <property type="entry name" value="YjgF_YER057c_UK114_like_6"/>
    <property type="match status" value="1"/>
</dbReference>
<comment type="caution">
    <text evidence="1">The sequence shown here is derived from an EMBL/GenBank/DDBJ whole genome shotgun (WGS) entry which is preliminary data.</text>
</comment>
<dbReference type="AlphaFoldDB" id="A0AAJ1UE18"/>
<keyword evidence="2" id="KW-1185">Reference proteome</keyword>
<dbReference type="EMBL" id="JANFFA010000002">
    <property type="protein sequence ID" value="MDQ2094302.1"/>
    <property type="molecule type" value="Genomic_DNA"/>
</dbReference>
<protein>
    <submittedName>
        <fullName evidence="1">RidA family protein</fullName>
    </submittedName>
</protein>
<dbReference type="Gene3D" id="3.30.1330.40">
    <property type="entry name" value="RutC-like"/>
    <property type="match status" value="1"/>
</dbReference>
<reference evidence="1" key="1">
    <citation type="submission" date="2022-07" db="EMBL/GenBank/DDBJ databases">
        <authorList>
            <person name="Otstavnykh N."/>
            <person name="Isaeva M."/>
            <person name="Bystritskaya E."/>
        </authorList>
    </citation>
    <scope>NUCLEOTIDE SEQUENCE</scope>
    <source>
        <strain evidence="1">10Alg 79</strain>
    </source>
</reference>
<accession>A0AAJ1UE18</accession>
<name>A0AAJ1UE18_9RHOB</name>
<reference evidence="1" key="2">
    <citation type="submission" date="2023-04" db="EMBL/GenBank/DDBJ databases">
        <title>'Rhodoalgimonas zhirmunskyi' gen. nov., isolated from a red alga.</title>
        <authorList>
            <person name="Nedashkovskaya O.I."/>
            <person name="Otstavnykh N.Y."/>
            <person name="Bystritskaya E.P."/>
            <person name="Balabanova L.A."/>
            <person name="Isaeva M.P."/>
        </authorList>
    </citation>
    <scope>NUCLEOTIDE SEQUENCE</scope>
    <source>
        <strain evidence="1">10Alg 79</strain>
    </source>
</reference>
<dbReference type="PANTHER" id="PTHR43857:SF1">
    <property type="entry name" value="YJGH FAMILY PROTEIN"/>
    <property type="match status" value="1"/>
</dbReference>